<dbReference type="InterPro" id="IPR027383">
    <property type="entry name" value="Znf_put"/>
</dbReference>
<evidence type="ECO:0000256" key="5">
    <source>
        <dbReference type="ARBA" id="ARBA00023163"/>
    </source>
</evidence>
<feature type="region of interest" description="Disordered" evidence="6">
    <location>
        <begin position="667"/>
        <end position="759"/>
    </location>
</feature>
<dbReference type="InterPro" id="IPR013324">
    <property type="entry name" value="RNA_pol_sigma_r3/r4-like"/>
</dbReference>
<dbReference type="Proteomes" id="UP000581769">
    <property type="component" value="Unassembled WGS sequence"/>
</dbReference>
<comment type="similarity">
    <text evidence="1">Belongs to the sigma-70 factor family. ECF subfamily.</text>
</comment>
<gene>
    <name evidence="9" type="ORF">BJY18_003648</name>
</gene>
<dbReference type="SUPFAM" id="SSF88659">
    <property type="entry name" value="Sigma3 and sigma4 domains of RNA polymerase sigma factors"/>
    <property type="match status" value="1"/>
</dbReference>
<feature type="region of interest" description="Disordered" evidence="6">
    <location>
        <begin position="337"/>
        <end position="434"/>
    </location>
</feature>
<dbReference type="GO" id="GO:0003677">
    <property type="term" value="F:DNA binding"/>
    <property type="evidence" value="ECO:0007669"/>
    <property type="project" value="UniProtKB-KW"/>
</dbReference>
<sequence length="759" mass="76681">MSTVPADLSGKSDAELIAEVRAGEIASYGPLYERHSAAAHNLARQLARSSSEADDLVSEAFSKVLDTLRGGKGPDTAFRAYLLTALRHTAYDKTRRDRRVDLNEDMSDVGGAAGEALTVQFSDTAVAGLERTMAAKAFARLPERWQAVLWHTEIEQQSPAEVAPLLGLTANGVSALAYRAREGLRQSYLQVHLQENGAERCRATADRLGAWTRDGLSKRERSQVENHLDECESCRALAAELADVNGGLRAIIAPIVLGGAALGYLATIGAAKASAATAGAAAAGAAGAGAAAASGAKAGAAAAASGPRQFAGVAASGAAMVAAVAVALAAGGGQQSIPAAQQVPQPPPVAPAPAPAPAPQPQPAPPPAAPPAPPAPPPAQPPAQPVQPPAAPPAQPPAAPAPPKLSATSPASGIELKPGGEPVSLPITVRNDGAGESEPVEAALNLPPGVSAVPAGGGGGAIGAFSAEAAPKADPATVACPGGTGTVTCKTGSGLRPGQSAVLTFRLQAAEDAQGGTVTGSVSAGVSVKVQVRVAVRVQSPADDVLLQADPDRLSSFPWTRNPLISVRVRNTGESTKPVTVSFDHALYQAWSLSGFECTRDGAGASCTTRTSLAPTEQAKLWVRVKGRPAHDAPVTVTAKLGKATKSEPVRFGCWIGICEVPYPTGPKPAPTTSPSTSSPSSSSPSSTPGTSSSRPHRPWPSPPKTPSSLPSDTPESTSSTPATTTTSAPPNPGTGKSGKPGERPPSVEPRSFFGWLTE</sequence>
<evidence type="ECO:0000256" key="4">
    <source>
        <dbReference type="ARBA" id="ARBA00023125"/>
    </source>
</evidence>
<keyword evidence="10" id="KW-1185">Reference proteome</keyword>
<dbReference type="PANTHER" id="PTHR43133:SF8">
    <property type="entry name" value="RNA POLYMERASE SIGMA FACTOR HI_1459-RELATED"/>
    <property type="match status" value="1"/>
</dbReference>
<dbReference type="InterPro" id="IPR013325">
    <property type="entry name" value="RNA_pol_sigma_r2"/>
</dbReference>
<organism evidence="9 10">
    <name type="scientific">Amycolatopsis jiangsuensis</name>
    <dbReference type="NCBI Taxonomy" id="1181879"/>
    <lineage>
        <taxon>Bacteria</taxon>
        <taxon>Bacillati</taxon>
        <taxon>Actinomycetota</taxon>
        <taxon>Actinomycetes</taxon>
        <taxon>Pseudonocardiales</taxon>
        <taxon>Pseudonocardiaceae</taxon>
        <taxon>Amycolatopsis</taxon>
    </lineage>
</organism>
<evidence type="ECO:0000256" key="2">
    <source>
        <dbReference type="ARBA" id="ARBA00023015"/>
    </source>
</evidence>
<dbReference type="EMBL" id="JACHMG010000001">
    <property type="protein sequence ID" value="MBB4686163.1"/>
    <property type="molecule type" value="Genomic_DNA"/>
</dbReference>
<name>A0A840IWR3_9PSEU</name>
<feature type="compositionally biased region" description="Low complexity" evidence="6">
    <location>
        <begin position="707"/>
        <end position="729"/>
    </location>
</feature>
<dbReference type="PANTHER" id="PTHR43133">
    <property type="entry name" value="RNA POLYMERASE ECF-TYPE SIGMA FACTO"/>
    <property type="match status" value="1"/>
</dbReference>
<dbReference type="NCBIfam" id="TIGR02937">
    <property type="entry name" value="sigma70-ECF"/>
    <property type="match status" value="1"/>
</dbReference>
<feature type="domain" description="Putative zinc-finger" evidence="8">
    <location>
        <begin position="201"/>
        <end position="235"/>
    </location>
</feature>
<dbReference type="Gene3D" id="1.10.10.1320">
    <property type="entry name" value="Anti-sigma factor, zinc-finger domain"/>
    <property type="match status" value="1"/>
</dbReference>
<dbReference type="InterPro" id="IPR041916">
    <property type="entry name" value="Anti_sigma_zinc_sf"/>
</dbReference>
<accession>A0A840IWR3</accession>
<feature type="domain" description="RNA polymerase sigma-70 region 2" evidence="7">
    <location>
        <begin position="31"/>
        <end position="99"/>
    </location>
</feature>
<dbReference type="Pfam" id="PF04542">
    <property type="entry name" value="Sigma70_r2"/>
    <property type="match status" value="1"/>
</dbReference>
<dbReference type="AlphaFoldDB" id="A0A840IWR3"/>
<evidence type="ECO:0000259" key="8">
    <source>
        <dbReference type="Pfam" id="PF13490"/>
    </source>
</evidence>
<evidence type="ECO:0000256" key="1">
    <source>
        <dbReference type="ARBA" id="ARBA00010641"/>
    </source>
</evidence>
<dbReference type="Pfam" id="PF13490">
    <property type="entry name" value="zf-HC2"/>
    <property type="match status" value="1"/>
</dbReference>
<protein>
    <submittedName>
        <fullName evidence="9">RNA polymerase sigma factor (Sigma-70 family)</fullName>
    </submittedName>
</protein>
<dbReference type="InterPro" id="IPR036388">
    <property type="entry name" value="WH-like_DNA-bd_sf"/>
</dbReference>
<dbReference type="SUPFAM" id="SSF81995">
    <property type="entry name" value="beta-sandwich domain of Sec23/24"/>
    <property type="match status" value="1"/>
</dbReference>
<comment type="caution">
    <text evidence="9">The sequence shown here is derived from an EMBL/GenBank/DDBJ whole genome shotgun (WGS) entry which is preliminary data.</text>
</comment>
<dbReference type="GO" id="GO:0016987">
    <property type="term" value="F:sigma factor activity"/>
    <property type="evidence" value="ECO:0007669"/>
    <property type="project" value="UniProtKB-KW"/>
</dbReference>
<keyword evidence="2" id="KW-0805">Transcription regulation</keyword>
<dbReference type="SUPFAM" id="SSF88946">
    <property type="entry name" value="Sigma2 domain of RNA polymerase sigma factors"/>
    <property type="match status" value="1"/>
</dbReference>
<dbReference type="Gene3D" id="1.10.1740.10">
    <property type="match status" value="1"/>
</dbReference>
<evidence type="ECO:0000256" key="3">
    <source>
        <dbReference type="ARBA" id="ARBA00023082"/>
    </source>
</evidence>
<dbReference type="RefSeq" id="WP_184781079.1">
    <property type="nucleotide sequence ID" value="NZ_JACHMG010000001.1"/>
</dbReference>
<keyword evidence="5" id="KW-0804">Transcription</keyword>
<evidence type="ECO:0000259" key="7">
    <source>
        <dbReference type="Pfam" id="PF04542"/>
    </source>
</evidence>
<reference evidence="9 10" key="1">
    <citation type="submission" date="2020-08" db="EMBL/GenBank/DDBJ databases">
        <title>Sequencing the genomes of 1000 actinobacteria strains.</title>
        <authorList>
            <person name="Klenk H.-P."/>
        </authorList>
    </citation>
    <scope>NUCLEOTIDE SEQUENCE [LARGE SCALE GENOMIC DNA]</scope>
    <source>
        <strain evidence="9 10">DSM 45859</strain>
    </source>
</reference>
<keyword evidence="4" id="KW-0238">DNA-binding</keyword>
<evidence type="ECO:0000313" key="10">
    <source>
        <dbReference type="Proteomes" id="UP000581769"/>
    </source>
</evidence>
<dbReference type="InterPro" id="IPR014284">
    <property type="entry name" value="RNA_pol_sigma-70_dom"/>
</dbReference>
<proteinExistence type="inferred from homology"/>
<keyword evidence="3" id="KW-0731">Sigma factor</keyword>
<dbReference type="InterPro" id="IPR007627">
    <property type="entry name" value="RNA_pol_sigma70_r2"/>
</dbReference>
<dbReference type="Gene3D" id="1.10.10.10">
    <property type="entry name" value="Winged helix-like DNA-binding domain superfamily/Winged helix DNA-binding domain"/>
    <property type="match status" value="1"/>
</dbReference>
<evidence type="ECO:0000256" key="6">
    <source>
        <dbReference type="SAM" id="MobiDB-lite"/>
    </source>
</evidence>
<dbReference type="InterPro" id="IPR039425">
    <property type="entry name" value="RNA_pol_sigma-70-like"/>
</dbReference>
<evidence type="ECO:0000313" key="9">
    <source>
        <dbReference type="EMBL" id="MBB4686163.1"/>
    </source>
</evidence>
<dbReference type="GO" id="GO:0006352">
    <property type="term" value="P:DNA-templated transcription initiation"/>
    <property type="evidence" value="ECO:0007669"/>
    <property type="project" value="InterPro"/>
</dbReference>
<feature type="compositionally biased region" description="Pro residues" evidence="6">
    <location>
        <begin position="344"/>
        <end position="403"/>
    </location>
</feature>
<feature type="compositionally biased region" description="Low complexity" evidence="6">
    <location>
        <begin position="673"/>
        <end position="694"/>
    </location>
</feature>